<dbReference type="AlphaFoldDB" id="A0AAD6ZKX3"/>
<gene>
    <name evidence="3" type="ORF">DFH08DRAFT_1026033</name>
</gene>
<name>A0AAD6ZKX3_9AGAR</name>
<comment type="caution">
    <text evidence="3">The sequence shown here is derived from an EMBL/GenBank/DDBJ whole genome shotgun (WGS) entry which is preliminary data.</text>
</comment>
<sequence>MVMVLTWFWFWFEAGETKTMVSNHGPTHVSPPHVASRPERTNGTGTGRGGFVGFVGIVADAVVDDAGTIGPPMEELPVPDAEAAARGILALTGKKELSDRVPSVACTLRDGSVAWGAVSFRLYRKVSRISRGEDSYLT</sequence>
<keyword evidence="2" id="KW-0732">Signal</keyword>
<evidence type="ECO:0000256" key="1">
    <source>
        <dbReference type="SAM" id="MobiDB-lite"/>
    </source>
</evidence>
<evidence type="ECO:0000256" key="2">
    <source>
        <dbReference type="SAM" id="SignalP"/>
    </source>
</evidence>
<organism evidence="3 4">
    <name type="scientific">Mycena albidolilacea</name>
    <dbReference type="NCBI Taxonomy" id="1033008"/>
    <lineage>
        <taxon>Eukaryota</taxon>
        <taxon>Fungi</taxon>
        <taxon>Dikarya</taxon>
        <taxon>Basidiomycota</taxon>
        <taxon>Agaricomycotina</taxon>
        <taxon>Agaricomycetes</taxon>
        <taxon>Agaricomycetidae</taxon>
        <taxon>Agaricales</taxon>
        <taxon>Marasmiineae</taxon>
        <taxon>Mycenaceae</taxon>
        <taxon>Mycena</taxon>
    </lineage>
</organism>
<protein>
    <submittedName>
        <fullName evidence="3">Uncharacterized protein</fullName>
    </submittedName>
</protein>
<dbReference type="Proteomes" id="UP001218218">
    <property type="component" value="Unassembled WGS sequence"/>
</dbReference>
<keyword evidence="4" id="KW-1185">Reference proteome</keyword>
<accession>A0AAD6ZKX3</accession>
<evidence type="ECO:0000313" key="4">
    <source>
        <dbReference type="Proteomes" id="UP001218218"/>
    </source>
</evidence>
<proteinExistence type="predicted"/>
<feature type="region of interest" description="Disordered" evidence="1">
    <location>
        <begin position="23"/>
        <end position="46"/>
    </location>
</feature>
<reference evidence="3" key="1">
    <citation type="submission" date="2023-03" db="EMBL/GenBank/DDBJ databases">
        <title>Massive genome expansion in bonnet fungi (Mycena s.s.) driven by repeated elements and novel gene families across ecological guilds.</title>
        <authorList>
            <consortium name="Lawrence Berkeley National Laboratory"/>
            <person name="Harder C.B."/>
            <person name="Miyauchi S."/>
            <person name="Viragh M."/>
            <person name="Kuo A."/>
            <person name="Thoen E."/>
            <person name="Andreopoulos B."/>
            <person name="Lu D."/>
            <person name="Skrede I."/>
            <person name="Drula E."/>
            <person name="Henrissat B."/>
            <person name="Morin E."/>
            <person name="Kohler A."/>
            <person name="Barry K."/>
            <person name="LaButti K."/>
            <person name="Morin E."/>
            <person name="Salamov A."/>
            <person name="Lipzen A."/>
            <person name="Mereny Z."/>
            <person name="Hegedus B."/>
            <person name="Baldrian P."/>
            <person name="Stursova M."/>
            <person name="Weitz H."/>
            <person name="Taylor A."/>
            <person name="Grigoriev I.V."/>
            <person name="Nagy L.G."/>
            <person name="Martin F."/>
            <person name="Kauserud H."/>
        </authorList>
    </citation>
    <scope>NUCLEOTIDE SEQUENCE</scope>
    <source>
        <strain evidence="3">CBHHK002</strain>
    </source>
</reference>
<evidence type="ECO:0000313" key="3">
    <source>
        <dbReference type="EMBL" id="KAJ7327959.1"/>
    </source>
</evidence>
<feature type="chain" id="PRO_5042252075" evidence="2">
    <location>
        <begin position="18"/>
        <end position="138"/>
    </location>
</feature>
<dbReference type="EMBL" id="JARIHO010000040">
    <property type="protein sequence ID" value="KAJ7327959.1"/>
    <property type="molecule type" value="Genomic_DNA"/>
</dbReference>
<feature type="signal peptide" evidence="2">
    <location>
        <begin position="1"/>
        <end position="17"/>
    </location>
</feature>